<evidence type="ECO:0000259" key="6">
    <source>
        <dbReference type="Pfam" id="PF04932"/>
    </source>
</evidence>
<feature type="transmembrane region" description="Helical" evidence="5">
    <location>
        <begin position="269"/>
        <end position="289"/>
    </location>
</feature>
<dbReference type="GO" id="GO:0016020">
    <property type="term" value="C:membrane"/>
    <property type="evidence" value="ECO:0007669"/>
    <property type="project" value="UniProtKB-SubCell"/>
</dbReference>
<feature type="transmembrane region" description="Helical" evidence="5">
    <location>
        <begin position="226"/>
        <end position="248"/>
    </location>
</feature>
<feature type="transmembrane region" description="Helical" evidence="5">
    <location>
        <begin position="473"/>
        <end position="489"/>
    </location>
</feature>
<gene>
    <name evidence="7" type="ORF">PAM7971_03089</name>
</gene>
<protein>
    <submittedName>
        <fullName evidence="7">O-Antigen ligase</fullName>
    </submittedName>
</protein>
<feature type="transmembrane region" description="Helical" evidence="5">
    <location>
        <begin position="187"/>
        <end position="206"/>
    </location>
</feature>
<evidence type="ECO:0000256" key="5">
    <source>
        <dbReference type="SAM" id="Phobius"/>
    </source>
</evidence>
<feature type="transmembrane region" description="Helical" evidence="5">
    <location>
        <begin position="328"/>
        <end position="345"/>
    </location>
</feature>
<evidence type="ECO:0000256" key="2">
    <source>
        <dbReference type="ARBA" id="ARBA00022692"/>
    </source>
</evidence>
<sequence>MSMDFEKIRPVQAKSGDYAQLSEAAFETQMQFDEVLIPDSVERFAAPNAANSLYIRVIGLLILLIPIPLGSNRPVPWALWALVIAILVFAFMLRIILNEPERKLRFLAQADILCLALVMPVFALFQLLPLGHLFPGAFPADLAPRATTLNAPATILGVLRLMTYAGIFILTLEVCSRLKRVQQLSRYVFWGLTAHAIVAMIFLTTLGDRFPWGEKSSYIGWATGTFINRNSFASFLGLGILTGVALFLERRQKSQSLRRSTQVNLLSPRALETGVYALCVVLMATALLATGSRMGTAATICGVLTTFFVMMPGRAAQAPAHTQGHGKILLGLGLILGFIFVVVFSRDIGERLLFSSADIGARLALYHSVWDLILSRPLVGYGLDTFSVAFPLIHDESVSSALIWDLAHNSYLALWAEMGLIAGSAPILALGFAAVRLLRAARGAKEHKLAYAISLGALVLAAVHSLLDFSFEIEANTVLLIVLVAMGLSQTRKAQGRLS</sequence>
<dbReference type="EMBL" id="FWFW01000011">
    <property type="protein sequence ID" value="SLN59929.1"/>
    <property type="molecule type" value="Genomic_DNA"/>
</dbReference>
<proteinExistence type="predicted"/>
<dbReference type="PANTHER" id="PTHR37422">
    <property type="entry name" value="TEICHURONIC ACID BIOSYNTHESIS PROTEIN TUAE"/>
    <property type="match status" value="1"/>
</dbReference>
<feature type="transmembrane region" description="Helical" evidence="5">
    <location>
        <begin position="109"/>
        <end position="134"/>
    </location>
</feature>
<keyword evidence="3 5" id="KW-1133">Transmembrane helix</keyword>
<name>A0A1Y5TAY5_9RHOB</name>
<keyword evidence="7" id="KW-0436">Ligase</keyword>
<dbReference type="GO" id="GO:0016874">
    <property type="term" value="F:ligase activity"/>
    <property type="evidence" value="ECO:0007669"/>
    <property type="project" value="UniProtKB-KW"/>
</dbReference>
<dbReference type="Proteomes" id="UP000193307">
    <property type="component" value="Unassembled WGS sequence"/>
</dbReference>
<accession>A0A1Y5TAY5</accession>
<organism evidence="7 8">
    <name type="scientific">Pacificibacter marinus</name>
    <dbReference type="NCBI Taxonomy" id="658057"/>
    <lineage>
        <taxon>Bacteria</taxon>
        <taxon>Pseudomonadati</taxon>
        <taxon>Pseudomonadota</taxon>
        <taxon>Alphaproteobacteria</taxon>
        <taxon>Rhodobacterales</taxon>
        <taxon>Roseobacteraceae</taxon>
        <taxon>Pacificibacter</taxon>
    </lineage>
</organism>
<feature type="transmembrane region" description="Helical" evidence="5">
    <location>
        <begin position="154"/>
        <end position="175"/>
    </location>
</feature>
<dbReference type="PANTHER" id="PTHR37422:SF23">
    <property type="entry name" value="TEICHURONIC ACID BIOSYNTHESIS PROTEIN TUAE"/>
    <property type="match status" value="1"/>
</dbReference>
<evidence type="ECO:0000313" key="8">
    <source>
        <dbReference type="Proteomes" id="UP000193307"/>
    </source>
</evidence>
<evidence type="ECO:0000256" key="1">
    <source>
        <dbReference type="ARBA" id="ARBA00004141"/>
    </source>
</evidence>
<comment type="subcellular location">
    <subcellularLocation>
        <location evidence="1">Membrane</location>
        <topology evidence="1">Multi-pass membrane protein</topology>
    </subcellularLocation>
</comment>
<feature type="transmembrane region" description="Helical" evidence="5">
    <location>
        <begin position="77"/>
        <end position="97"/>
    </location>
</feature>
<dbReference type="AlphaFoldDB" id="A0A1Y5TAY5"/>
<dbReference type="RefSeq" id="WP_085850191.1">
    <property type="nucleotide sequence ID" value="NZ_FNZV01000011.1"/>
</dbReference>
<evidence type="ECO:0000256" key="4">
    <source>
        <dbReference type="ARBA" id="ARBA00023136"/>
    </source>
</evidence>
<keyword evidence="4 5" id="KW-0472">Membrane</keyword>
<evidence type="ECO:0000256" key="3">
    <source>
        <dbReference type="ARBA" id="ARBA00022989"/>
    </source>
</evidence>
<dbReference type="InterPro" id="IPR051533">
    <property type="entry name" value="WaaL-like"/>
</dbReference>
<dbReference type="OrthoDB" id="4391260at2"/>
<reference evidence="7 8" key="1">
    <citation type="submission" date="2017-03" db="EMBL/GenBank/DDBJ databases">
        <authorList>
            <person name="Afonso C.L."/>
            <person name="Miller P.J."/>
            <person name="Scott M.A."/>
            <person name="Spackman E."/>
            <person name="Goraichik I."/>
            <person name="Dimitrov K.M."/>
            <person name="Suarez D.L."/>
            <person name="Swayne D.E."/>
        </authorList>
    </citation>
    <scope>NUCLEOTIDE SEQUENCE [LARGE SCALE GENOMIC DNA]</scope>
    <source>
        <strain evidence="7 8">CECT 7971</strain>
    </source>
</reference>
<feature type="domain" description="O-antigen ligase-related" evidence="6">
    <location>
        <begin position="279"/>
        <end position="423"/>
    </location>
</feature>
<dbReference type="Pfam" id="PF04932">
    <property type="entry name" value="Wzy_C"/>
    <property type="match status" value="1"/>
</dbReference>
<feature type="transmembrane region" description="Helical" evidence="5">
    <location>
        <begin position="449"/>
        <end position="467"/>
    </location>
</feature>
<dbReference type="STRING" id="658057.SAMN04488032_111132"/>
<evidence type="ECO:0000313" key="7">
    <source>
        <dbReference type="EMBL" id="SLN59929.1"/>
    </source>
</evidence>
<dbReference type="InterPro" id="IPR007016">
    <property type="entry name" value="O-antigen_ligase-rel_domated"/>
</dbReference>
<feature type="transmembrane region" description="Helical" evidence="5">
    <location>
        <begin position="53"/>
        <end position="71"/>
    </location>
</feature>
<feature type="transmembrane region" description="Helical" evidence="5">
    <location>
        <begin position="295"/>
        <end position="316"/>
    </location>
</feature>
<keyword evidence="8" id="KW-1185">Reference proteome</keyword>
<keyword evidence="2 5" id="KW-0812">Transmembrane</keyword>
<feature type="transmembrane region" description="Helical" evidence="5">
    <location>
        <begin position="412"/>
        <end position="437"/>
    </location>
</feature>